<evidence type="ECO:0008006" key="3">
    <source>
        <dbReference type="Google" id="ProtNLM"/>
    </source>
</evidence>
<sequence>MSTGNTIPISDLITSRPYTSRSFLRECPERDPVQFPALWYYPVQAKAFTICSLCYNTIIHGFESGCGISFGSFTGTKHQTLFCMFGRPHPKYLYKKGDFLALRTFMASRTGLKVTTCHGLGGANANLSTTWYKPRNGEINGMVSCEACYEDYIAHTSFSSRFEKSAPQPAGQVWACDIAVPLIRRTLEACSEGARNDWRVFVAATTHRLKVPACEPYKERAAQSTRWFQPKDSLPGFIICEACYLDRIASTCIQGHFTSTPLSSGQIQHQKSLTCMLSYFPMAIAVQEVIFSENFQLWCEAAKIFMHEELCDGTARKGKSYTLIVKDGTGDADFNICQSCYTCCIDLFGFGSHFKQFDMKTHTEAGIAYSDWACDFYPTRYGFSKYMDALNEAVCVREFSVLGDFIARYQGVTQPCPRSTFVKGRRWYGTSDFSACPDCFEETIQGTALESMIVVRNQFKETECSCDIYSPSMRGIWKNACDTYDYAGFVELVRHRASVYWQTVPVMKRLLSQQRIRLMQQQTLNGSSMLYQRLDMSASASSSINYSGYSQPRYTYGAADVGYGYASTYGIEAARLGQQANNLVQSSRSDTTQVPYLEALWEAVE</sequence>
<accession>A0A8H7W7J1</accession>
<gene>
    <name evidence="1" type="ORF">IFR04_006814</name>
</gene>
<reference evidence="1" key="1">
    <citation type="submission" date="2021-02" db="EMBL/GenBank/DDBJ databases">
        <title>Genome sequence Cadophora malorum strain M34.</title>
        <authorList>
            <person name="Stefanovic E."/>
            <person name="Vu D."/>
            <person name="Scully C."/>
            <person name="Dijksterhuis J."/>
            <person name="Roader J."/>
            <person name="Houbraken J."/>
        </authorList>
    </citation>
    <scope>NUCLEOTIDE SEQUENCE</scope>
    <source>
        <strain evidence="1">M34</strain>
    </source>
</reference>
<organism evidence="1 2">
    <name type="scientific">Cadophora malorum</name>
    <dbReference type="NCBI Taxonomy" id="108018"/>
    <lineage>
        <taxon>Eukaryota</taxon>
        <taxon>Fungi</taxon>
        <taxon>Dikarya</taxon>
        <taxon>Ascomycota</taxon>
        <taxon>Pezizomycotina</taxon>
        <taxon>Leotiomycetes</taxon>
        <taxon>Helotiales</taxon>
        <taxon>Ploettnerulaceae</taxon>
        <taxon>Cadophora</taxon>
    </lineage>
</organism>
<comment type="caution">
    <text evidence="1">The sequence shown here is derived from an EMBL/GenBank/DDBJ whole genome shotgun (WGS) entry which is preliminary data.</text>
</comment>
<dbReference type="Proteomes" id="UP000664132">
    <property type="component" value="Unassembled WGS sequence"/>
</dbReference>
<name>A0A8H7W7J1_9HELO</name>
<dbReference type="EMBL" id="JAFJYH010000092">
    <property type="protein sequence ID" value="KAG4420055.1"/>
    <property type="molecule type" value="Genomic_DNA"/>
</dbReference>
<evidence type="ECO:0000313" key="1">
    <source>
        <dbReference type="EMBL" id="KAG4420055.1"/>
    </source>
</evidence>
<evidence type="ECO:0000313" key="2">
    <source>
        <dbReference type="Proteomes" id="UP000664132"/>
    </source>
</evidence>
<dbReference type="OrthoDB" id="3540195at2759"/>
<protein>
    <recommendedName>
        <fullName evidence="3">Integral membrane protein</fullName>
    </recommendedName>
</protein>
<proteinExistence type="predicted"/>
<keyword evidence="2" id="KW-1185">Reference proteome</keyword>
<dbReference type="AlphaFoldDB" id="A0A8H7W7J1"/>